<dbReference type="AlphaFoldDB" id="A0AAD7B5K5"/>
<dbReference type="Pfam" id="PF15891">
    <property type="entry name" value="Nuc_deoxyri_tr2"/>
    <property type="match status" value="1"/>
</dbReference>
<evidence type="ECO:0008006" key="3">
    <source>
        <dbReference type="Google" id="ProtNLM"/>
    </source>
</evidence>
<gene>
    <name evidence="1" type="ORF">FB45DRAFT_324608</name>
</gene>
<reference evidence="1" key="1">
    <citation type="submission" date="2023-03" db="EMBL/GenBank/DDBJ databases">
        <title>Massive genome expansion in bonnet fungi (Mycena s.s.) driven by repeated elements and novel gene families across ecological guilds.</title>
        <authorList>
            <consortium name="Lawrence Berkeley National Laboratory"/>
            <person name="Harder C.B."/>
            <person name="Miyauchi S."/>
            <person name="Viragh M."/>
            <person name="Kuo A."/>
            <person name="Thoen E."/>
            <person name="Andreopoulos B."/>
            <person name="Lu D."/>
            <person name="Skrede I."/>
            <person name="Drula E."/>
            <person name="Henrissat B."/>
            <person name="Morin E."/>
            <person name="Kohler A."/>
            <person name="Barry K."/>
            <person name="LaButti K."/>
            <person name="Morin E."/>
            <person name="Salamov A."/>
            <person name="Lipzen A."/>
            <person name="Mereny Z."/>
            <person name="Hegedus B."/>
            <person name="Baldrian P."/>
            <person name="Stursova M."/>
            <person name="Weitz H."/>
            <person name="Taylor A."/>
            <person name="Grigoriev I.V."/>
            <person name="Nagy L.G."/>
            <person name="Martin F."/>
            <person name="Kauserud H."/>
        </authorList>
    </citation>
    <scope>NUCLEOTIDE SEQUENCE</scope>
    <source>
        <strain evidence="1">9284</strain>
    </source>
</reference>
<protein>
    <recommendedName>
        <fullName evidence="3">Nucleoside 2-deoxyribosyltransferase like</fullName>
    </recommendedName>
</protein>
<proteinExistence type="predicted"/>
<keyword evidence="2" id="KW-1185">Reference proteome</keyword>
<dbReference type="Gene3D" id="3.40.50.450">
    <property type="match status" value="1"/>
</dbReference>
<name>A0AAD7B5K5_9AGAR</name>
<dbReference type="EMBL" id="JARKIF010000034">
    <property type="protein sequence ID" value="KAJ7610793.1"/>
    <property type="molecule type" value="Genomic_DNA"/>
</dbReference>
<dbReference type="InterPro" id="IPR039470">
    <property type="entry name" value="Nuc_deoxyri_tr2"/>
</dbReference>
<sequence length="156" mass="17416">MSAHILKPPTVISIPGGRKSVFLAGSIEMGTVEDWQTILTHNLSHLPITIINPRRDEWDSSWVQDISNPTFKTQVEWELDGQDAADVIAMYLHPDTKAPISLLELGLYAPSGKMIVCCPEGFYRRGNVQIVCARFGIELVDSIDELTQRVIEKLQA</sequence>
<comment type="caution">
    <text evidence="1">The sequence shown here is derived from an EMBL/GenBank/DDBJ whole genome shotgun (WGS) entry which is preliminary data.</text>
</comment>
<accession>A0AAD7B5K5</accession>
<organism evidence="1 2">
    <name type="scientific">Roridomyces roridus</name>
    <dbReference type="NCBI Taxonomy" id="1738132"/>
    <lineage>
        <taxon>Eukaryota</taxon>
        <taxon>Fungi</taxon>
        <taxon>Dikarya</taxon>
        <taxon>Basidiomycota</taxon>
        <taxon>Agaricomycotina</taxon>
        <taxon>Agaricomycetes</taxon>
        <taxon>Agaricomycetidae</taxon>
        <taxon>Agaricales</taxon>
        <taxon>Marasmiineae</taxon>
        <taxon>Mycenaceae</taxon>
        <taxon>Roridomyces</taxon>
    </lineage>
</organism>
<dbReference type="Proteomes" id="UP001221142">
    <property type="component" value="Unassembled WGS sequence"/>
</dbReference>
<evidence type="ECO:0000313" key="1">
    <source>
        <dbReference type="EMBL" id="KAJ7610793.1"/>
    </source>
</evidence>
<evidence type="ECO:0000313" key="2">
    <source>
        <dbReference type="Proteomes" id="UP001221142"/>
    </source>
</evidence>